<evidence type="ECO:0000256" key="2">
    <source>
        <dbReference type="ARBA" id="ARBA00022723"/>
    </source>
</evidence>
<dbReference type="SUPFAM" id="SSF102712">
    <property type="entry name" value="JAB1/MPN domain"/>
    <property type="match status" value="1"/>
</dbReference>
<keyword evidence="3" id="KW-0378">Hydrolase</keyword>
<name>A0ABU5LAY4_9GAMM</name>
<dbReference type="InterPro" id="IPR037518">
    <property type="entry name" value="MPN"/>
</dbReference>
<evidence type="ECO:0000256" key="4">
    <source>
        <dbReference type="ARBA" id="ARBA00022833"/>
    </source>
</evidence>
<dbReference type="InterPro" id="IPR001405">
    <property type="entry name" value="UPF0758"/>
</dbReference>
<proteinExistence type="inferred from homology"/>
<sequence length="219" mass="24347">MDTELAPREKLLATGAASLSDVELLAIFLRTGLRGISVITLAEQMMHEFGSLYGIITAGPEKLRTVKGIGSAKMAQLQAIAELGQRFFASQLSRENVMKNPHVTRHYLQSVLAHQEREVFMALFLDNQHRVLQAQRMFSGTLASVEVHPREIVREALKRNAAAVIIAHNHPSGMAEPSRADRDITERVKQACALLNIRLLDHLVIGQGDYTSFAERGWL</sequence>
<dbReference type="Pfam" id="PF20582">
    <property type="entry name" value="UPF0758_N"/>
    <property type="match status" value="1"/>
</dbReference>
<dbReference type="PROSITE" id="PS01302">
    <property type="entry name" value="UPF0758"/>
    <property type="match status" value="1"/>
</dbReference>
<dbReference type="InterPro" id="IPR046778">
    <property type="entry name" value="UPF0758_N"/>
</dbReference>
<evidence type="ECO:0000313" key="9">
    <source>
        <dbReference type="Proteomes" id="UP001288620"/>
    </source>
</evidence>
<dbReference type="PANTHER" id="PTHR30471:SF3">
    <property type="entry name" value="UPF0758 PROTEIN YEES-RELATED"/>
    <property type="match status" value="1"/>
</dbReference>
<organism evidence="8 9">
    <name type="scientific">Pantoea eucrina</name>
    <dbReference type="NCBI Taxonomy" id="472693"/>
    <lineage>
        <taxon>Bacteria</taxon>
        <taxon>Pseudomonadati</taxon>
        <taxon>Pseudomonadota</taxon>
        <taxon>Gammaproteobacteria</taxon>
        <taxon>Enterobacterales</taxon>
        <taxon>Erwiniaceae</taxon>
        <taxon>Pantoea</taxon>
    </lineage>
</organism>
<dbReference type="Proteomes" id="UP001288620">
    <property type="component" value="Unassembled WGS sequence"/>
</dbReference>
<accession>A0ABU5LAY4</accession>
<dbReference type="RefSeq" id="WP_322541053.1">
    <property type="nucleotide sequence ID" value="NZ_JAOBTT010000001.1"/>
</dbReference>
<dbReference type="NCBIfam" id="NF000642">
    <property type="entry name" value="PRK00024.1"/>
    <property type="match status" value="1"/>
</dbReference>
<dbReference type="SUPFAM" id="SSF47781">
    <property type="entry name" value="RuvA domain 2-like"/>
    <property type="match status" value="1"/>
</dbReference>
<evidence type="ECO:0000256" key="1">
    <source>
        <dbReference type="ARBA" id="ARBA00022670"/>
    </source>
</evidence>
<feature type="domain" description="MPN" evidence="7">
    <location>
        <begin position="97"/>
        <end position="219"/>
    </location>
</feature>
<dbReference type="Gene3D" id="1.10.150.20">
    <property type="entry name" value="5' to 3' exonuclease, C-terminal subdomain"/>
    <property type="match status" value="1"/>
</dbReference>
<dbReference type="InterPro" id="IPR020891">
    <property type="entry name" value="UPF0758_CS"/>
</dbReference>
<keyword evidence="9" id="KW-1185">Reference proteome</keyword>
<protein>
    <recommendedName>
        <fullName evidence="6">UPF0758 protein N4G40_00855</fullName>
    </recommendedName>
</protein>
<gene>
    <name evidence="8" type="primary">radC</name>
    <name evidence="8" type="ORF">N4G40_00855</name>
</gene>
<keyword evidence="2" id="KW-0479">Metal-binding</keyword>
<dbReference type="PROSITE" id="PS50249">
    <property type="entry name" value="MPN"/>
    <property type="match status" value="1"/>
</dbReference>
<dbReference type="NCBIfam" id="TIGR00608">
    <property type="entry name" value="radc"/>
    <property type="match status" value="1"/>
</dbReference>
<comment type="similarity">
    <text evidence="6">Belongs to the UPF0758 family. YicR subfamily.</text>
</comment>
<dbReference type="HAMAP" id="MF_00018">
    <property type="entry name" value="UPF0758_YicR"/>
    <property type="match status" value="1"/>
</dbReference>
<reference evidence="9" key="1">
    <citation type="submission" date="2023-07" db="EMBL/GenBank/DDBJ databases">
        <title>Structural and functional analysis of rice phyllospheric bacteria for their antimicrobial properties and defense elicitation against blast disease.</title>
        <authorList>
            <person name="Sahu K.P."/>
            <person name="Asharani P."/>
            <person name="Kumar M."/>
            <person name="Reddy B."/>
            <person name="Kumar A."/>
        </authorList>
    </citation>
    <scope>NUCLEOTIDE SEQUENCE [LARGE SCALE GENOMIC DNA]</scope>
    <source>
        <strain evidence="9">OsEp_Plm_30P10</strain>
    </source>
</reference>
<keyword evidence="5" id="KW-0482">Metalloprotease</keyword>
<evidence type="ECO:0000256" key="5">
    <source>
        <dbReference type="ARBA" id="ARBA00023049"/>
    </source>
</evidence>
<keyword evidence="4" id="KW-0862">Zinc</keyword>
<dbReference type="InterPro" id="IPR022820">
    <property type="entry name" value="UPF0758_YicR"/>
</dbReference>
<evidence type="ECO:0000256" key="3">
    <source>
        <dbReference type="ARBA" id="ARBA00022801"/>
    </source>
</evidence>
<dbReference type="Pfam" id="PF04002">
    <property type="entry name" value="RadC"/>
    <property type="match status" value="1"/>
</dbReference>
<evidence type="ECO:0000256" key="6">
    <source>
        <dbReference type="HAMAP-Rule" id="MF_00018"/>
    </source>
</evidence>
<keyword evidence="1" id="KW-0645">Protease</keyword>
<evidence type="ECO:0000313" key="8">
    <source>
        <dbReference type="EMBL" id="MDZ7276835.1"/>
    </source>
</evidence>
<comment type="caution">
    <text evidence="8">The sequence shown here is derived from an EMBL/GenBank/DDBJ whole genome shotgun (WGS) entry which is preliminary data.</text>
</comment>
<dbReference type="InterPro" id="IPR025657">
    <property type="entry name" value="RadC_JAB"/>
</dbReference>
<dbReference type="PANTHER" id="PTHR30471">
    <property type="entry name" value="DNA REPAIR PROTEIN RADC"/>
    <property type="match status" value="1"/>
</dbReference>
<evidence type="ECO:0000259" key="7">
    <source>
        <dbReference type="PROSITE" id="PS50249"/>
    </source>
</evidence>
<dbReference type="CDD" id="cd08071">
    <property type="entry name" value="MPN_DUF2466"/>
    <property type="match status" value="1"/>
</dbReference>
<dbReference type="InterPro" id="IPR010994">
    <property type="entry name" value="RuvA_2-like"/>
</dbReference>
<dbReference type="EMBL" id="JAOBTT010000001">
    <property type="protein sequence ID" value="MDZ7276835.1"/>
    <property type="molecule type" value="Genomic_DNA"/>
</dbReference>
<dbReference type="Gene3D" id="3.40.140.10">
    <property type="entry name" value="Cytidine Deaminase, domain 2"/>
    <property type="match status" value="1"/>
</dbReference>